<keyword evidence="4 11" id="KW-0812">Transmembrane</keyword>
<keyword evidence="3 12" id="KW-0716">Sensory transduction</keyword>
<feature type="transmembrane region" description="Helical" evidence="12">
    <location>
        <begin position="297"/>
        <end position="316"/>
    </location>
</feature>
<dbReference type="InterPro" id="IPR050516">
    <property type="entry name" value="Olfactory_GPCR"/>
</dbReference>
<dbReference type="eggNOG" id="ENOG502SJJZ">
    <property type="taxonomic scope" value="Eukaryota"/>
</dbReference>
<accession>G1TM38</accession>
<evidence type="ECO:0000313" key="14">
    <source>
        <dbReference type="Ensembl" id="ENSOCUP00000018044.2"/>
    </source>
</evidence>
<evidence type="ECO:0000256" key="1">
    <source>
        <dbReference type="ARBA" id="ARBA00004651"/>
    </source>
</evidence>
<dbReference type="PaxDb" id="9986-ENSOCUP00000022802"/>
<dbReference type="FunCoup" id="G1TM38">
    <property type="interactions" value="217"/>
</dbReference>
<dbReference type="EMBL" id="AAGW02007995">
    <property type="status" value="NOT_ANNOTATED_CDS"/>
    <property type="molecule type" value="Genomic_DNA"/>
</dbReference>
<reference evidence="14 15" key="1">
    <citation type="journal article" date="2011" name="Nature">
        <title>A high-resolution map of human evolutionary constraint using 29 mammals.</title>
        <authorList>
            <person name="Lindblad-Toh K."/>
            <person name="Garber M."/>
            <person name="Zuk O."/>
            <person name="Lin M.F."/>
            <person name="Parker B.J."/>
            <person name="Washietl S."/>
            <person name="Kheradpour P."/>
            <person name="Ernst J."/>
            <person name="Jordan G."/>
            <person name="Mauceli E."/>
            <person name="Ward L.D."/>
            <person name="Lowe C.B."/>
            <person name="Holloway A.K."/>
            <person name="Clamp M."/>
            <person name="Gnerre S."/>
            <person name="Alfoldi J."/>
            <person name="Beal K."/>
            <person name="Chang J."/>
            <person name="Clawson H."/>
            <person name="Cuff J."/>
            <person name="Di Palma F."/>
            <person name="Fitzgerald S."/>
            <person name="Flicek P."/>
            <person name="Guttman M."/>
            <person name="Hubisz M.J."/>
            <person name="Jaffe D.B."/>
            <person name="Jungreis I."/>
            <person name="Kent W.J."/>
            <person name="Kostka D."/>
            <person name="Lara M."/>
            <person name="Martins A.L."/>
            <person name="Massingham T."/>
            <person name="Moltke I."/>
            <person name="Raney B.J."/>
            <person name="Rasmussen M.D."/>
            <person name="Robinson J."/>
            <person name="Stark A."/>
            <person name="Vilella A.J."/>
            <person name="Wen J."/>
            <person name="Xie X."/>
            <person name="Zody M.C."/>
            <person name="Baldwin J."/>
            <person name="Bloom T."/>
            <person name="Chin C.W."/>
            <person name="Heiman D."/>
            <person name="Nicol R."/>
            <person name="Nusbaum C."/>
            <person name="Young S."/>
            <person name="Wilkinson J."/>
            <person name="Worley K.C."/>
            <person name="Kovar C.L."/>
            <person name="Muzny D.M."/>
            <person name="Gibbs R.A."/>
            <person name="Cree A."/>
            <person name="Dihn H.H."/>
            <person name="Fowler G."/>
            <person name="Jhangiani S."/>
            <person name="Joshi V."/>
            <person name="Lee S."/>
            <person name="Lewis L.R."/>
            <person name="Nazareth L.V."/>
            <person name="Okwuonu G."/>
            <person name="Santibanez J."/>
            <person name="Warren W.C."/>
            <person name="Mardis E.R."/>
            <person name="Weinstock G.M."/>
            <person name="Wilson R.K."/>
            <person name="Delehaunty K."/>
            <person name="Dooling D."/>
            <person name="Fronik C."/>
            <person name="Fulton L."/>
            <person name="Fulton B."/>
            <person name="Graves T."/>
            <person name="Minx P."/>
            <person name="Sodergren E."/>
            <person name="Birney E."/>
            <person name="Margulies E.H."/>
            <person name="Herrero J."/>
            <person name="Green E.D."/>
            <person name="Haussler D."/>
            <person name="Siepel A."/>
            <person name="Goldman N."/>
            <person name="Pollard K.S."/>
            <person name="Pedersen J.S."/>
            <person name="Lander E.S."/>
            <person name="Kellis M."/>
        </authorList>
    </citation>
    <scope>NUCLEOTIDE SEQUENCE [LARGE SCALE GENOMIC DNA]</scope>
    <source>
        <strain evidence="14 15">Thorbecke inbred</strain>
    </source>
</reference>
<dbReference type="Pfam" id="PF13853">
    <property type="entry name" value="7tm_4"/>
    <property type="match status" value="1"/>
</dbReference>
<evidence type="ECO:0000259" key="13">
    <source>
        <dbReference type="PROSITE" id="PS50262"/>
    </source>
</evidence>
<feature type="transmembrane region" description="Helical" evidence="12">
    <location>
        <begin position="328"/>
        <end position="347"/>
    </location>
</feature>
<organism evidence="14 15">
    <name type="scientific">Oryctolagus cuniculus</name>
    <name type="common">Rabbit</name>
    <dbReference type="NCBI Taxonomy" id="9986"/>
    <lineage>
        <taxon>Eukaryota</taxon>
        <taxon>Metazoa</taxon>
        <taxon>Chordata</taxon>
        <taxon>Craniata</taxon>
        <taxon>Vertebrata</taxon>
        <taxon>Euteleostomi</taxon>
        <taxon>Mammalia</taxon>
        <taxon>Eutheria</taxon>
        <taxon>Euarchontoglires</taxon>
        <taxon>Glires</taxon>
        <taxon>Lagomorpha</taxon>
        <taxon>Leporidae</taxon>
        <taxon>Oryctolagus</taxon>
    </lineage>
</organism>
<dbReference type="InterPro" id="IPR000276">
    <property type="entry name" value="GPCR_Rhodpsn"/>
</dbReference>
<keyword evidence="9 11" id="KW-0675">Receptor</keyword>
<name>G1TM38_RABIT</name>
<reference evidence="14" key="3">
    <citation type="submission" date="2025-09" db="UniProtKB">
        <authorList>
            <consortium name="Ensembl"/>
        </authorList>
    </citation>
    <scope>IDENTIFICATION</scope>
    <source>
        <strain evidence="14">Thorbecke</strain>
    </source>
</reference>
<dbReference type="AlphaFoldDB" id="G1TM38"/>
<evidence type="ECO:0000256" key="4">
    <source>
        <dbReference type="ARBA" id="ARBA00022692"/>
    </source>
</evidence>
<keyword evidence="2 12" id="KW-1003">Cell membrane</keyword>
<feature type="transmembrane region" description="Helical" evidence="12">
    <location>
        <begin position="156"/>
        <end position="175"/>
    </location>
</feature>
<gene>
    <name evidence="14" type="primary">LOC100340632</name>
</gene>
<dbReference type="CDD" id="cd15224">
    <property type="entry name" value="7tmA_OR6B-like"/>
    <property type="match status" value="1"/>
</dbReference>
<dbReference type="GeneTree" id="ENSGT01150000286948"/>
<dbReference type="HOGENOM" id="CLU_012526_8_1_1"/>
<evidence type="ECO:0000256" key="5">
    <source>
        <dbReference type="ARBA" id="ARBA00022725"/>
    </source>
</evidence>
<dbReference type="SUPFAM" id="SSF81321">
    <property type="entry name" value="Family A G protein-coupled receptor-like"/>
    <property type="match status" value="1"/>
</dbReference>
<dbReference type="PROSITE" id="PS50262">
    <property type="entry name" value="G_PROTEIN_RECEP_F1_2"/>
    <property type="match status" value="1"/>
</dbReference>
<dbReference type="PROSITE" id="PS00237">
    <property type="entry name" value="G_PROTEIN_RECEP_F1_1"/>
    <property type="match status" value="1"/>
</dbReference>
<keyword evidence="6 12" id="KW-1133">Transmembrane helix</keyword>
<dbReference type="Ensembl" id="ENSOCUT00000021219.2">
    <property type="protein sequence ID" value="ENSOCUP00000018044.2"/>
    <property type="gene ID" value="ENSOCUG00000021751.2"/>
</dbReference>
<dbReference type="Proteomes" id="UP000001811">
    <property type="component" value="Chromosome 1"/>
</dbReference>
<keyword evidence="7 11" id="KW-0297">G-protein coupled receptor</keyword>
<dbReference type="GO" id="GO:0005886">
    <property type="term" value="C:plasma membrane"/>
    <property type="evidence" value="ECO:0007669"/>
    <property type="project" value="UniProtKB-SubCell"/>
</dbReference>
<feature type="transmembrane region" description="Helical" evidence="12">
    <location>
        <begin position="255"/>
        <end position="276"/>
    </location>
</feature>
<keyword evidence="15" id="KW-1185">Reference proteome</keyword>
<dbReference type="STRING" id="9986.ENSOCUP00000018044"/>
<evidence type="ECO:0000313" key="15">
    <source>
        <dbReference type="Proteomes" id="UP000001811"/>
    </source>
</evidence>
<evidence type="ECO:0000256" key="6">
    <source>
        <dbReference type="ARBA" id="ARBA00022989"/>
    </source>
</evidence>
<feature type="transmembrane region" description="Helical" evidence="12">
    <location>
        <begin position="81"/>
        <end position="107"/>
    </location>
</feature>
<dbReference type="PANTHER" id="PTHR26452">
    <property type="entry name" value="OLFACTORY RECEPTOR"/>
    <property type="match status" value="1"/>
</dbReference>
<keyword evidence="8 12" id="KW-0472">Membrane</keyword>
<feature type="domain" description="G-protein coupled receptors family 1 profile" evidence="13">
    <location>
        <begin position="96"/>
        <end position="345"/>
    </location>
</feature>
<evidence type="ECO:0000256" key="9">
    <source>
        <dbReference type="ARBA" id="ARBA00023170"/>
    </source>
</evidence>
<dbReference type="Gene3D" id="1.20.1070.10">
    <property type="entry name" value="Rhodopsin 7-helix transmembrane proteins"/>
    <property type="match status" value="1"/>
</dbReference>
<comment type="similarity">
    <text evidence="11">Belongs to the G-protein coupled receptor 1 family.</text>
</comment>
<proteinExistence type="inferred from homology"/>
<dbReference type="PRINTS" id="PR00245">
    <property type="entry name" value="OLFACTORYR"/>
</dbReference>
<evidence type="ECO:0000256" key="12">
    <source>
        <dbReference type="RuleBase" id="RU363047"/>
    </source>
</evidence>
<comment type="subcellular location">
    <subcellularLocation>
        <location evidence="1 12">Cell membrane</location>
        <topology evidence="1 12">Multi-pass membrane protein</topology>
    </subcellularLocation>
</comment>
<sequence length="369" mass="41526">METSFTFGEESVITEIILFSGKTKLTYFCLSSNATEIFVVHGVAIEVVSLSELSIILGMNITLVSEFILVGFPTAPWLQTLLFFLFLLVYLLVILENLIIMLTVWITGSLHKPMYYFLSSLSFLEVWYVSVTVPKILDGFLLQRWHISFTGCMTQLYFFISLAGTECVLLAAMAYDRYVAICHPLRYPVIMTTGYCVQLVAFSYTSGFMVSVFKVYFISHVTFCGSNVMNHFFCDISPILKLACKDMSTAELVDFALAIVILIFPLITTVLSYVYIVSTILHIPSTQGRRKAFSTCASHLTVVIIYYTAMIFMYARPRAIASFNSNKLISAVYAVLTPMLNPFIYCLRNQEVKNAIKKTLVGGQCLLLS</sequence>
<feature type="transmembrane region" description="Helical" evidence="12">
    <location>
        <begin position="187"/>
        <end position="213"/>
    </location>
</feature>
<dbReference type="InParanoid" id="G1TM38"/>
<feature type="transmembrane region" description="Helical" evidence="12">
    <location>
        <begin position="55"/>
        <end position="75"/>
    </location>
</feature>
<protein>
    <recommendedName>
        <fullName evidence="12">Olfactory receptor</fullName>
    </recommendedName>
</protein>
<keyword evidence="5 12" id="KW-0552">Olfaction</keyword>
<evidence type="ECO:0000256" key="3">
    <source>
        <dbReference type="ARBA" id="ARBA00022606"/>
    </source>
</evidence>
<evidence type="ECO:0000256" key="7">
    <source>
        <dbReference type="ARBA" id="ARBA00023040"/>
    </source>
</evidence>
<dbReference type="GO" id="GO:0004930">
    <property type="term" value="F:G protein-coupled receptor activity"/>
    <property type="evidence" value="ECO:0007669"/>
    <property type="project" value="UniProtKB-KW"/>
</dbReference>
<dbReference type="InterPro" id="IPR017452">
    <property type="entry name" value="GPCR_Rhodpsn_7TM"/>
</dbReference>
<dbReference type="GO" id="GO:0004984">
    <property type="term" value="F:olfactory receptor activity"/>
    <property type="evidence" value="ECO:0007669"/>
    <property type="project" value="InterPro"/>
</dbReference>
<evidence type="ECO:0000256" key="8">
    <source>
        <dbReference type="ARBA" id="ARBA00023136"/>
    </source>
</evidence>
<evidence type="ECO:0000256" key="2">
    <source>
        <dbReference type="ARBA" id="ARBA00022475"/>
    </source>
</evidence>
<evidence type="ECO:0000256" key="11">
    <source>
        <dbReference type="RuleBase" id="RU000688"/>
    </source>
</evidence>
<reference evidence="14" key="2">
    <citation type="submission" date="2025-08" db="UniProtKB">
        <authorList>
            <consortium name="Ensembl"/>
        </authorList>
    </citation>
    <scope>IDENTIFICATION</scope>
    <source>
        <strain evidence="14">Thorbecke</strain>
    </source>
</reference>
<dbReference type="FunFam" id="1.20.1070.10:FF:000001">
    <property type="entry name" value="Olfactory receptor"/>
    <property type="match status" value="1"/>
</dbReference>
<keyword evidence="10 11" id="KW-0807">Transducer</keyword>
<evidence type="ECO:0000256" key="10">
    <source>
        <dbReference type="ARBA" id="ARBA00023224"/>
    </source>
</evidence>
<dbReference type="PRINTS" id="PR00237">
    <property type="entry name" value="GPCRRHODOPSN"/>
</dbReference>
<dbReference type="InterPro" id="IPR000725">
    <property type="entry name" value="Olfact_rcpt"/>
</dbReference>
<feature type="transmembrane region" description="Helical" evidence="12">
    <location>
        <begin position="114"/>
        <end position="136"/>
    </location>
</feature>